<proteinExistence type="inferred from homology"/>
<evidence type="ECO:0000313" key="4">
    <source>
        <dbReference type="EMBL" id="RAL23645.1"/>
    </source>
</evidence>
<dbReference type="InterPro" id="IPR011990">
    <property type="entry name" value="TPR-like_helical_dom_sf"/>
</dbReference>
<sequence length="388" mass="43220">MAPESGGVRRLFLTKHTPQDRLVARGRRARRAVAYLFGPSLFLGACAQTQPVEDVLTRADIASVQERVEDVERTNGRLTVRIEEMERQLVLMQDRVEANRIVLQRRGYLRNSQEAFARNDQGRPQPAPESHYATRPEDDFGYGYGEPAPRRAERRPVTHIPLSDQQSGRQQAAPQQAMEIHVEAPEVSEEEAVVFTNEDLEAYFGKQPPAPTEARTNAGATAGGRRAQAPVTQERLATSQEIDSQPSASPATRKAPTTQRELLDLYQESLTSYRSGSYSDALEGFETFLAGGPREDYLDNALYWIGECHFGMGNFTQAVTQFQRILDELPGAAKVPDAMLKMSLAYDRMGQPGRAVELLRRLSDDFPGTNAGKLGAKRLEEHPHRDAS</sequence>
<dbReference type="HAMAP" id="MF_02066">
    <property type="entry name" value="CpoB"/>
    <property type="match status" value="1"/>
</dbReference>
<feature type="compositionally biased region" description="Polar residues" evidence="3">
    <location>
        <begin position="235"/>
        <end position="259"/>
    </location>
</feature>
<gene>
    <name evidence="4" type="ORF">DL240_05655</name>
</gene>
<comment type="caution">
    <text evidence="4">The sequence shown here is derived from an EMBL/GenBank/DDBJ whole genome shotgun (WGS) entry which is preliminary data.</text>
</comment>
<evidence type="ECO:0000256" key="2">
    <source>
        <dbReference type="SAM" id="Coils"/>
    </source>
</evidence>
<feature type="region of interest" description="Disordered" evidence="3">
    <location>
        <begin position="204"/>
        <end position="259"/>
    </location>
</feature>
<dbReference type="PROSITE" id="PS50005">
    <property type="entry name" value="TPR"/>
    <property type="match status" value="1"/>
</dbReference>
<feature type="compositionally biased region" description="Low complexity" evidence="3">
    <location>
        <begin position="212"/>
        <end position="229"/>
    </location>
</feature>
<dbReference type="InterPro" id="IPR034706">
    <property type="entry name" value="CpoB"/>
</dbReference>
<protein>
    <submittedName>
        <fullName evidence="4">Uncharacterized protein</fullName>
    </submittedName>
</protein>
<feature type="compositionally biased region" description="Basic and acidic residues" evidence="3">
    <location>
        <begin position="377"/>
        <end position="388"/>
    </location>
</feature>
<dbReference type="SUPFAM" id="SSF48452">
    <property type="entry name" value="TPR-like"/>
    <property type="match status" value="1"/>
</dbReference>
<keyword evidence="5" id="KW-1185">Reference proteome</keyword>
<feature type="coiled-coil region" evidence="2">
    <location>
        <begin position="68"/>
        <end position="95"/>
    </location>
</feature>
<organism evidence="4 5">
    <name type="scientific">Lujinxingia litoralis</name>
    <dbReference type="NCBI Taxonomy" id="2211119"/>
    <lineage>
        <taxon>Bacteria</taxon>
        <taxon>Deltaproteobacteria</taxon>
        <taxon>Bradymonadales</taxon>
        <taxon>Lujinxingiaceae</taxon>
        <taxon>Lujinxingia</taxon>
    </lineage>
</organism>
<dbReference type="GO" id="GO:0051301">
    <property type="term" value="P:cell division"/>
    <property type="evidence" value="ECO:0007669"/>
    <property type="project" value="InterPro"/>
</dbReference>
<dbReference type="AlphaFoldDB" id="A0A328C6S7"/>
<accession>A0A328C6S7</accession>
<feature type="region of interest" description="Disordered" evidence="3">
    <location>
        <begin position="369"/>
        <end position="388"/>
    </location>
</feature>
<feature type="repeat" description="TPR" evidence="1">
    <location>
        <begin position="299"/>
        <end position="332"/>
    </location>
</feature>
<keyword evidence="2" id="KW-0175">Coiled coil</keyword>
<reference evidence="4 5" key="1">
    <citation type="submission" date="2018-05" db="EMBL/GenBank/DDBJ databases">
        <title>Lujinxingia marina gen. nov. sp. nov., a new facultative anaerobic member of the class Deltaproteobacteria, and proposal of Lujinxingaceae fam. nov.</title>
        <authorList>
            <person name="Li C.-M."/>
        </authorList>
    </citation>
    <scope>NUCLEOTIDE SEQUENCE [LARGE SCALE GENOMIC DNA]</scope>
    <source>
        <strain evidence="4 5">B210</strain>
    </source>
</reference>
<evidence type="ECO:0000313" key="5">
    <source>
        <dbReference type="Proteomes" id="UP000249169"/>
    </source>
</evidence>
<dbReference type="InterPro" id="IPR019734">
    <property type="entry name" value="TPR_rpt"/>
</dbReference>
<dbReference type="Pfam" id="PF13174">
    <property type="entry name" value="TPR_6"/>
    <property type="match status" value="2"/>
</dbReference>
<keyword evidence="1" id="KW-0802">TPR repeat</keyword>
<dbReference type="Gene3D" id="1.25.40.10">
    <property type="entry name" value="Tetratricopeptide repeat domain"/>
    <property type="match status" value="1"/>
</dbReference>
<evidence type="ECO:0000256" key="1">
    <source>
        <dbReference type="PROSITE-ProRule" id="PRU00339"/>
    </source>
</evidence>
<dbReference type="Proteomes" id="UP000249169">
    <property type="component" value="Unassembled WGS sequence"/>
</dbReference>
<evidence type="ECO:0000256" key="3">
    <source>
        <dbReference type="SAM" id="MobiDB-lite"/>
    </source>
</evidence>
<dbReference type="EMBL" id="QHKO01000002">
    <property type="protein sequence ID" value="RAL23645.1"/>
    <property type="molecule type" value="Genomic_DNA"/>
</dbReference>
<feature type="region of interest" description="Disordered" evidence="3">
    <location>
        <begin position="115"/>
        <end position="155"/>
    </location>
</feature>
<name>A0A328C6S7_9DELT</name>